<dbReference type="AlphaFoldDB" id="W2PCA6"/>
<dbReference type="InterPro" id="IPR001878">
    <property type="entry name" value="Znf_CCHC"/>
</dbReference>
<dbReference type="SMART" id="SM00343">
    <property type="entry name" value="ZnF_C2HC"/>
    <property type="match status" value="1"/>
</dbReference>
<name>W2PCA6_PHYN3</name>
<organism evidence="3 4">
    <name type="scientific">Phytophthora nicotianae (strain INRA-310)</name>
    <name type="common">Phytophthora parasitica</name>
    <dbReference type="NCBI Taxonomy" id="761204"/>
    <lineage>
        <taxon>Eukaryota</taxon>
        <taxon>Sar</taxon>
        <taxon>Stramenopiles</taxon>
        <taxon>Oomycota</taxon>
        <taxon>Peronosporomycetes</taxon>
        <taxon>Peronosporales</taxon>
        <taxon>Peronosporaceae</taxon>
        <taxon>Phytophthora</taxon>
    </lineage>
</organism>
<dbReference type="GO" id="GO:0008270">
    <property type="term" value="F:zinc ion binding"/>
    <property type="evidence" value="ECO:0007669"/>
    <property type="project" value="UniProtKB-KW"/>
</dbReference>
<dbReference type="PROSITE" id="PS50158">
    <property type="entry name" value="ZF_CCHC"/>
    <property type="match status" value="1"/>
</dbReference>
<reference evidence="4" key="1">
    <citation type="submission" date="2011-12" db="EMBL/GenBank/DDBJ databases">
        <authorList>
            <consortium name="The Broad Institute Genome Sequencing Platform"/>
            <person name="Russ C."/>
            <person name="Tyler B."/>
            <person name="Panabieres F."/>
            <person name="Shan W."/>
            <person name="Tripathy S."/>
            <person name="Grunwald N."/>
            <person name="Machado M."/>
            <person name="Young S.K."/>
            <person name="Zeng Q."/>
            <person name="Gargeya S."/>
            <person name="Fitzgerald M."/>
            <person name="Haas B."/>
            <person name="Abouelleil A."/>
            <person name="Alvarado L."/>
            <person name="Arachchi H.M."/>
            <person name="Berlin A."/>
            <person name="Chapman S.B."/>
            <person name="Gearin G."/>
            <person name="Goldberg J."/>
            <person name="Griggs A."/>
            <person name="Gujja S."/>
            <person name="Hansen M."/>
            <person name="Heiman D."/>
            <person name="Howarth C."/>
            <person name="Larimer J."/>
            <person name="Lui A."/>
            <person name="MacDonald P.J.P."/>
            <person name="McCowen C."/>
            <person name="Montmayeur A."/>
            <person name="Murphy C."/>
            <person name="Neiman D."/>
            <person name="Pearson M."/>
            <person name="Priest M."/>
            <person name="Roberts A."/>
            <person name="Saif S."/>
            <person name="Shea T."/>
            <person name="Sisk P."/>
            <person name="Stolte C."/>
            <person name="Sykes S."/>
            <person name="Wortman J."/>
            <person name="Nusbaum C."/>
            <person name="Birren B."/>
        </authorList>
    </citation>
    <scope>NUCLEOTIDE SEQUENCE [LARGE SCALE GENOMIC DNA]</scope>
    <source>
        <strain evidence="4">INRA-310</strain>
    </source>
</reference>
<keyword evidence="1" id="KW-0863">Zinc-finger</keyword>
<protein>
    <recommendedName>
        <fullName evidence="2">CCHC-type domain-containing protein</fullName>
    </recommendedName>
</protein>
<dbReference type="Proteomes" id="UP000018817">
    <property type="component" value="Unassembled WGS sequence"/>
</dbReference>
<dbReference type="GO" id="GO:0003676">
    <property type="term" value="F:nucleic acid binding"/>
    <property type="evidence" value="ECO:0007669"/>
    <property type="project" value="InterPro"/>
</dbReference>
<evidence type="ECO:0000313" key="4">
    <source>
        <dbReference type="Proteomes" id="UP000018817"/>
    </source>
</evidence>
<keyword evidence="1" id="KW-0862">Zinc</keyword>
<sequence length="181" mass="21281">MPTCRATEIHCHGGEFTYVRHYGFLLLAPTPMNWYRQFVADCERSQVVRTWDVFKNAMRKRFLPPDYEYMLREKLCKLTQTGSLHDYLSACQDILIQCQVEITPLELMFYFQQPLRGETSQHLREHHPQNLEDTIEMALRFDHSVSKGDIRSATADWMKAANCHRCKQEGHIAPQCTNSRK</sequence>
<dbReference type="OMA" id="AANCHRC"/>
<evidence type="ECO:0000259" key="2">
    <source>
        <dbReference type="PROSITE" id="PS50158"/>
    </source>
</evidence>
<dbReference type="RefSeq" id="XP_008916254.1">
    <property type="nucleotide sequence ID" value="XM_008918006.1"/>
</dbReference>
<dbReference type="GeneID" id="20188256"/>
<evidence type="ECO:0000313" key="3">
    <source>
        <dbReference type="EMBL" id="ETM98471.1"/>
    </source>
</evidence>
<dbReference type="SUPFAM" id="SSF57756">
    <property type="entry name" value="Retrovirus zinc finger-like domains"/>
    <property type="match status" value="1"/>
</dbReference>
<dbReference type="InterPro" id="IPR036875">
    <property type="entry name" value="Znf_CCHC_sf"/>
</dbReference>
<reference evidence="3 4" key="2">
    <citation type="submission" date="2013-11" db="EMBL/GenBank/DDBJ databases">
        <title>The Genome Sequence of Phytophthora parasitica INRA-310.</title>
        <authorList>
            <consortium name="The Broad Institute Genomics Platform"/>
            <person name="Russ C."/>
            <person name="Tyler B."/>
            <person name="Panabieres F."/>
            <person name="Shan W."/>
            <person name="Tripathy S."/>
            <person name="Grunwald N."/>
            <person name="Machado M."/>
            <person name="Johnson C.S."/>
            <person name="Arredondo F."/>
            <person name="Hong C."/>
            <person name="Coffey M."/>
            <person name="Young S.K."/>
            <person name="Zeng Q."/>
            <person name="Gargeya S."/>
            <person name="Fitzgerald M."/>
            <person name="Abouelleil A."/>
            <person name="Alvarado L."/>
            <person name="Chapman S.B."/>
            <person name="Gainer-Dewar J."/>
            <person name="Goldberg J."/>
            <person name="Griggs A."/>
            <person name="Gujja S."/>
            <person name="Hansen M."/>
            <person name="Howarth C."/>
            <person name="Imamovic A."/>
            <person name="Ireland A."/>
            <person name="Larimer J."/>
            <person name="McCowan C."/>
            <person name="Murphy C."/>
            <person name="Pearson M."/>
            <person name="Poon T.W."/>
            <person name="Priest M."/>
            <person name="Roberts A."/>
            <person name="Saif S."/>
            <person name="Shea T."/>
            <person name="Sykes S."/>
            <person name="Wortman J."/>
            <person name="Nusbaum C."/>
            <person name="Birren B."/>
        </authorList>
    </citation>
    <scope>NUCLEOTIDE SEQUENCE [LARGE SCALE GENOMIC DNA]</scope>
    <source>
        <strain evidence="3 4">INRA-310</strain>
    </source>
</reference>
<keyword evidence="1" id="KW-0479">Metal-binding</keyword>
<gene>
    <name evidence="3" type="ORF">PPTG_19500</name>
</gene>
<dbReference type="InterPro" id="IPR005162">
    <property type="entry name" value="Retrotrans_gag_dom"/>
</dbReference>
<dbReference type="VEuPathDB" id="FungiDB:PPTG_19500"/>
<dbReference type="EMBL" id="KI669690">
    <property type="protein sequence ID" value="ETM98471.1"/>
    <property type="molecule type" value="Genomic_DNA"/>
</dbReference>
<accession>W2PCA6</accession>
<feature type="domain" description="CCHC-type" evidence="2">
    <location>
        <begin position="163"/>
        <end position="178"/>
    </location>
</feature>
<proteinExistence type="predicted"/>
<dbReference type="Pfam" id="PF03732">
    <property type="entry name" value="Retrotrans_gag"/>
    <property type="match status" value="1"/>
</dbReference>
<evidence type="ECO:0000256" key="1">
    <source>
        <dbReference type="PROSITE-ProRule" id="PRU00047"/>
    </source>
</evidence>